<dbReference type="KEGG" id="clus:A9F13_07g00198"/>
<dbReference type="InterPro" id="IPR036570">
    <property type="entry name" value="HORMA_dom_sf"/>
</dbReference>
<protein>
    <recommendedName>
        <fullName evidence="2">HORMA domain-containing protein</fullName>
    </recommendedName>
</protein>
<evidence type="ECO:0000313" key="3">
    <source>
        <dbReference type="EMBL" id="OVF08578.1"/>
    </source>
</evidence>
<dbReference type="Pfam" id="PF02301">
    <property type="entry name" value="HORMA"/>
    <property type="match status" value="1"/>
</dbReference>
<comment type="caution">
    <text evidence="3">The sequence shown here is derived from an EMBL/GenBank/DDBJ whole genome shotgun (WGS) entry which is preliminary data.</text>
</comment>
<organism evidence="3 4">
    <name type="scientific">Clavispora lusitaniae</name>
    <name type="common">Candida lusitaniae</name>
    <dbReference type="NCBI Taxonomy" id="36911"/>
    <lineage>
        <taxon>Eukaryota</taxon>
        <taxon>Fungi</taxon>
        <taxon>Dikarya</taxon>
        <taxon>Ascomycota</taxon>
        <taxon>Saccharomycotina</taxon>
        <taxon>Pichiomycetes</taxon>
        <taxon>Metschnikowiaceae</taxon>
        <taxon>Clavispora</taxon>
    </lineage>
</organism>
<name>A0AA91Q0Y7_CLALS</name>
<evidence type="ECO:0000259" key="2">
    <source>
        <dbReference type="PROSITE" id="PS50815"/>
    </source>
</evidence>
<reference evidence="3 4" key="1">
    <citation type="submission" date="2017-04" db="EMBL/GenBank/DDBJ databases">
        <title>Draft genome of the yeast Clavispora lusitaniae type strain CBS 6936.</title>
        <authorList>
            <person name="Durrens P."/>
            <person name="Klopp C."/>
            <person name="Biteau N."/>
            <person name="Fitton-Ouhabi V."/>
            <person name="Dementhon K."/>
            <person name="Accoceberry I."/>
            <person name="Sherman D.J."/>
            <person name="Noel T."/>
        </authorList>
    </citation>
    <scope>NUCLEOTIDE SEQUENCE [LARGE SCALE GENOMIC DNA]</scope>
    <source>
        <strain evidence="3 4">CBS 6936</strain>
    </source>
</reference>
<accession>A0AA91Q0Y7</accession>
<dbReference type="InterPro" id="IPR045091">
    <property type="entry name" value="Mad2-like"/>
</dbReference>
<dbReference type="AlphaFoldDB" id="A0AA91Q0Y7"/>
<sequence>MEPLTLEKVILSVRDFLVVWISQILYYNHIYPDESYEERSYMENVVFQTRVPALAEYLTSFANQMIKVLVEKDGGGKVHEIIVLIYDEASLHVRKRYIANFSQFVGLAGHFTSLDFLTGSSDTKSARLNLPDLTWPRLFTDLRSLMFFHIQELKRSESKMEPNVFFKLLLNMDGSVNLSSSENNVWAKITSADDQRPMKYVPLGETSVGFVCFDIHNEYIP</sequence>
<dbReference type="PROSITE" id="PS50815">
    <property type="entry name" value="HORMA"/>
    <property type="match status" value="1"/>
</dbReference>
<dbReference type="Gene3D" id="3.30.900.10">
    <property type="entry name" value="HORMA domain"/>
    <property type="match status" value="1"/>
</dbReference>
<gene>
    <name evidence="3" type="ORF">A9F13_07g00198</name>
</gene>
<dbReference type="PANTHER" id="PTHR11842">
    <property type="entry name" value="MITOTIC SPINDLE ASSEMBLY CHECKPOINT PROTEIN MAD2"/>
    <property type="match status" value="1"/>
</dbReference>
<dbReference type="PANTHER" id="PTHR11842:SF10">
    <property type="entry name" value="MITOTIC SPINDLE ASSEMBLY CHECKPOINT PROTEIN MAD2B"/>
    <property type="match status" value="1"/>
</dbReference>
<dbReference type="GO" id="GO:0016035">
    <property type="term" value="C:zeta DNA polymerase complex"/>
    <property type="evidence" value="ECO:0007669"/>
    <property type="project" value="TreeGrafter"/>
</dbReference>
<evidence type="ECO:0000256" key="1">
    <source>
        <dbReference type="ARBA" id="ARBA00010348"/>
    </source>
</evidence>
<comment type="similarity">
    <text evidence="1">Belongs to the MAD2 family.</text>
</comment>
<evidence type="ECO:0000313" key="4">
    <source>
        <dbReference type="Proteomes" id="UP000195602"/>
    </source>
</evidence>
<dbReference type="EMBL" id="LYUB02000007">
    <property type="protein sequence ID" value="OVF08578.1"/>
    <property type="molecule type" value="Genomic_DNA"/>
</dbReference>
<proteinExistence type="inferred from homology"/>
<dbReference type="InterPro" id="IPR003511">
    <property type="entry name" value="HORMA_dom"/>
</dbReference>
<dbReference type="SUPFAM" id="SSF56019">
    <property type="entry name" value="The spindle assembly checkpoint protein mad2"/>
    <property type="match status" value="1"/>
</dbReference>
<dbReference type="Proteomes" id="UP000195602">
    <property type="component" value="Unassembled WGS sequence"/>
</dbReference>
<feature type="domain" description="HORMA" evidence="2">
    <location>
        <begin position="7"/>
        <end position="221"/>
    </location>
</feature>